<keyword evidence="1" id="KW-0812">Transmembrane</keyword>
<proteinExistence type="predicted"/>
<protein>
    <submittedName>
        <fullName evidence="3">Uncharacterized protein</fullName>
    </submittedName>
</protein>
<accession>A0A100HQQ6</accession>
<feature type="signal peptide" evidence="2">
    <location>
        <begin position="1"/>
        <end position="26"/>
    </location>
</feature>
<feature type="transmembrane region" description="Helical" evidence="1">
    <location>
        <begin position="108"/>
        <end position="128"/>
    </location>
</feature>
<dbReference type="AlphaFoldDB" id="A0A100HQQ6"/>
<dbReference type="RefSeq" id="WP_058980102.1">
    <property type="nucleotide sequence ID" value="NZ_BCMS01000006.1"/>
</dbReference>
<evidence type="ECO:0000313" key="3">
    <source>
        <dbReference type="EMBL" id="GAQ23929.1"/>
    </source>
</evidence>
<evidence type="ECO:0000313" key="4">
    <source>
        <dbReference type="Proteomes" id="UP000056209"/>
    </source>
</evidence>
<keyword evidence="4" id="KW-1185">Reference proteome</keyword>
<sequence>MTRVLRLFVPFLALLLALTGVAAAQAFDLSPILADPIGWAVAMTTNPLLLGLFVFGVVATVKRDAERRKPPITWNPWLWRGIAFAVGVASSVLLRMIVVRVLNRAGVSLDLGVTLLNGFAAGVIAVIGRDGLKTTLGWLGRSDLLTQLLGGSGSVAAPVTVTVPQSLTGLPAVATGLLSDLIAEVLREAKLLATPEQVMRVAVALAPVAPDLLDGDVHLSAQNRNRVLQVILDLKTGGRL</sequence>
<keyword evidence="2" id="KW-0732">Signal</keyword>
<dbReference type="EMBL" id="BCMS01000006">
    <property type="protein sequence ID" value="GAQ23929.1"/>
    <property type="molecule type" value="Genomic_DNA"/>
</dbReference>
<feature type="transmembrane region" description="Helical" evidence="1">
    <location>
        <begin position="39"/>
        <end position="61"/>
    </location>
</feature>
<feature type="transmembrane region" description="Helical" evidence="1">
    <location>
        <begin position="82"/>
        <end position="102"/>
    </location>
</feature>
<evidence type="ECO:0000256" key="2">
    <source>
        <dbReference type="SAM" id="SignalP"/>
    </source>
</evidence>
<organism evidence="3 4">
    <name type="scientific">Deinococcus grandis</name>
    <dbReference type="NCBI Taxonomy" id="57498"/>
    <lineage>
        <taxon>Bacteria</taxon>
        <taxon>Thermotogati</taxon>
        <taxon>Deinococcota</taxon>
        <taxon>Deinococci</taxon>
        <taxon>Deinococcales</taxon>
        <taxon>Deinococcaceae</taxon>
        <taxon>Deinococcus</taxon>
    </lineage>
</organism>
<evidence type="ECO:0000256" key="1">
    <source>
        <dbReference type="SAM" id="Phobius"/>
    </source>
</evidence>
<reference evidence="4" key="1">
    <citation type="submission" date="2015-11" db="EMBL/GenBank/DDBJ databases">
        <title>Draft Genome Sequence of the Radioresistant Bacterium Deinococcus grandis, Isolated from Freshwater Fish in Japan.</title>
        <authorList>
            <person name="Satoh K."/>
            <person name="Onodera T."/>
            <person name="Omoso K."/>
            <person name="Takeda-Yano K."/>
            <person name="Katayama T."/>
            <person name="Oono Y."/>
            <person name="Narumi I."/>
        </authorList>
    </citation>
    <scope>NUCLEOTIDE SEQUENCE [LARGE SCALE GENOMIC DNA]</scope>
    <source>
        <strain evidence="4">ATCC 43672</strain>
    </source>
</reference>
<dbReference type="OrthoDB" id="74324at2"/>
<name>A0A100HQQ6_9DEIO</name>
<keyword evidence="1" id="KW-0472">Membrane</keyword>
<dbReference type="Proteomes" id="UP000056209">
    <property type="component" value="Unassembled WGS sequence"/>
</dbReference>
<comment type="caution">
    <text evidence="3">The sequence shown here is derived from an EMBL/GenBank/DDBJ whole genome shotgun (WGS) entry which is preliminary data.</text>
</comment>
<gene>
    <name evidence="3" type="ORF">DEIGR_400062</name>
</gene>
<feature type="chain" id="PRO_5007086774" evidence="2">
    <location>
        <begin position="27"/>
        <end position="240"/>
    </location>
</feature>
<keyword evidence="1" id="KW-1133">Transmembrane helix</keyword>